<reference evidence="2" key="1">
    <citation type="submission" date="2020-11" db="EMBL/GenBank/DDBJ databases">
        <authorList>
            <person name="Tran Van P."/>
        </authorList>
    </citation>
    <scope>NUCLEOTIDE SEQUENCE</scope>
</reference>
<evidence type="ECO:0000256" key="1">
    <source>
        <dbReference type="SAM" id="MobiDB-lite"/>
    </source>
</evidence>
<gene>
    <name evidence="2" type="ORF">TCEB3V08_LOCUS58</name>
</gene>
<feature type="compositionally biased region" description="Acidic residues" evidence="1">
    <location>
        <begin position="143"/>
        <end position="154"/>
    </location>
</feature>
<dbReference type="InterPro" id="IPR032675">
    <property type="entry name" value="LRR_dom_sf"/>
</dbReference>
<evidence type="ECO:0000313" key="2">
    <source>
        <dbReference type="EMBL" id="CAD7392019.1"/>
    </source>
</evidence>
<feature type="region of interest" description="Disordered" evidence="1">
    <location>
        <begin position="139"/>
        <end position="162"/>
    </location>
</feature>
<organism evidence="2">
    <name type="scientific">Timema cristinae</name>
    <name type="common">Walking stick</name>
    <dbReference type="NCBI Taxonomy" id="61476"/>
    <lineage>
        <taxon>Eukaryota</taxon>
        <taxon>Metazoa</taxon>
        <taxon>Ecdysozoa</taxon>
        <taxon>Arthropoda</taxon>
        <taxon>Hexapoda</taxon>
        <taxon>Insecta</taxon>
        <taxon>Pterygota</taxon>
        <taxon>Neoptera</taxon>
        <taxon>Polyneoptera</taxon>
        <taxon>Phasmatodea</taxon>
        <taxon>Timematodea</taxon>
        <taxon>Timematoidea</taxon>
        <taxon>Timematidae</taxon>
        <taxon>Timema</taxon>
    </lineage>
</organism>
<sequence>MSGTATNKDCPICLNQGKQAKLRLFQATSEEALLFCEDDECPYPFDEEDHEFCMKRDWSEAVENWKILRKAEDLEFQKRFGHIELNKSSQQMCLYKDIPLGEMANDSEKLLDVVSNLKQLQQADASLLAIEYKDKNETLTLESSDEDDDDDDDNEKQNSVTLFKPLRDNKRLEMLMANVPSEETFLKELENFEEILEDTYDSVMINNEPDDSGLVGMNGSENSSTVELPSINTGNTNCEEPARTGMSQEITQPSVPINKLDHRFEEMQTHCIDQNSTSSNQDTDQLNNQDLSKIGVLNIPIVQDKEIDQHKDGIAQMDVGTDTCLVSYQVMQDVTCISGYLRRKQNMLSPKKELVKTMKFVVPISKSISYPFPMTVSNPCDSAMNSSVEMSTSKQCSPQKSRDIKEEEALKSRFAWAQKTDKHATMFYPLVESCMPEELLHAWQSNSNTYRSTGTALPVREVTIKSRLSDIMVFMKNEVEGEERISLALAGFGVGTDHRSTRKKRGQCQIEDSVPTTVGLITLKVLLKERKIVLFVTKITQICIDLGASPNNGSGVRTSPTPPSRGVDSNRIKEVGPDRACAEWLMKNGAFVKWENESDFLKNYDCLPPEDDRRHIVEVDATEASITYLGFAHFKTMGVMDFVVVESPYLPTVTHVTETSFCPTATKVAGTHSPTFFLPLATKDTCLNTSSWHQPITPEAAN</sequence>
<feature type="region of interest" description="Disordered" evidence="1">
    <location>
        <begin position="551"/>
        <end position="572"/>
    </location>
</feature>
<proteinExistence type="predicted"/>
<dbReference type="EMBL" id="OC316487">
    <property type="protein sequence ID" value="CAD7392019.1"/>
    <property type="molecule type" value="Genomic_DNA"/>
</dbReference>
<accession>A0A7R9GNY3</accession>
<name>A0A7R9GNY3_TIMCR</name>
<protein>
    <submittedName>
        <fullName evidence="2">Uncharacterized protein</fullName>
    </submittedName>
</protein>
<dbReference type="Gene3D" id="3.80.10.10">
    <property type="entry name" value="Ribonuclease Inhibitor"/>
    <property type="match status" value="1"/>
</dbReference>
<dbReference type="AlphaFoldDB" id="A0A7R9GNY3"/>